<dbReference type="STRING" id="35752.SAMN05421541_104315"/>
<dbReference type="Gene3D" id="1.20.1260.10">
    <property type="match status" value="1"/>
</dbReference>
<organism evidence="3 4">
    <name type="scientific">Actinoplanes philippinensis</name>
    <dbReference type="NCBI Taxonomy" id="35752"/>
    <lineage>
        <taxon>Bacteria</taxon>
        <taxon>Bacillati</taxon>
        <taxon>Actinomycetota</taxon>
        <taxon>Actinomycetes</taxon>
        <taxon>Micromonosporales</taxon>
        <taxon>Micromonosporaceae</taxon>
        <taxon>Actinoplanes</taxon>
    </lineage>
</organism>
<dbReference type="RefSeq" id="WP_143133706.1">
    <property type="nucleotide sequence ID" value="NZ_BOMT01000031.1"/>
</dbReference>
<name>A0A1I2EAH6_9ACTN</name>
<dbReference type="EMBL" id="FONV01000004">
    <property type="protein sequence ID" value="SFE89855.1"/>
    <property type="molecule type" value="Genomic_DNA"/>
</dbReference>
<feature type="signal peptide" evidence="1">
    <location>
        <begin position="1"/>
        <end position="20"/>
    </location>
</feature>
<evidence type="ECO:0000313" key="4">
    <source>
        <dbReference type="Proteomes" id="UP000199645"/>
    </source>
</evidence>
<accession>A0A1I2EAH6</accession>
<feature type="chain" id="PRO_5038332867" evidence="1">
    <location>
        <begin position="21"/>
        <end position="176"/>
    </location>
</feature>
<dbReference type="AlphaFoldDB" id="A0A1I2EAH6"/>
<dbReference type="Proteomes" id="UP000199645">
    <property type="component" value="Unassembled WGS sequence"/>
</dbReference>
<evidence type="ECO:0000259" key="2">
    <source>
        <dbReference type="Pfam" id="PF03713"/>
    </source>
</evidence>
<dbReference type="Pfam" id="PF03713">
    <property type="entry name" value="DUF305"/>
    <property type="match status" value="1"/>
</dbReference>
<dbReference type="InterPro" id="IPR005183">
    <property type="entry name" value="DUF305_CopM-like"/>
</dbReference>
<dbReference type="InterPro" id="IPR012347">
    <property type="entry name" value="Ferritin-like"/>
</dbReference>
<protein>
    <submittedName>
        <fullName evidence="3">Uncharacterized conserved protein, DUF305 family</fullName>
    </submittedName>
</protein>
<dbReference type="OrthoDB" id="3538028at2"/>
<dbReference type="PROSITE" id="PS51257">
    <property type="entry name" value="PROKAR_LIPOPROTEIN"/>
    <property type="match status" value="1"/>
</dbReference>
<gene>
    <name evidence="3" type="ORF">SAMN05421541_104315</name>
</gene>
<keyword evidence="1" id="KW-0732">Signal</keyword>
<keyword evidence="4" id="KW-1185">Reference proteome</keyword>
<proteinExistence type="predicted"/>
<feature type="domain" description="DUF305" evidence="2">
    <location>
        <begin position="67"/>
        <end position="172"/>
    </location>
</feature>
<sequence>MKAIPRILLAGALLSGAGCAGPTPVSPVPAATTSAPGFGGTDRSWIEITIAMDEELLPLLDLVGEESDLYDVAAQVREFTEAELTELRRLHGEAGLPAENPHKGMPMPGMVMPSQVAAAAALRGEDFDRALREHLRAHLEQSQKLAASERSAGSEPRTIALAVRISETRQSTLNLL</sequence>
<reference evidence="3 4" key="1">
    <citation type="submission" date="2016-10" db="EMBL/GenBank/DDBJ databases">
        <authorList>
            <person name="de Groot N.N."/>
        </authorList>
    </citation>
    <scope>NUCLEOTIDE SEQUENCE [LARGE SCALE GENOMIC DNA]</scope>
    <source>
        <strain evidence="3 4">DSM 43019</strain>
    </source>
</reference>
<evidence type="ECO:0000256" key="1">
    <source>
        <dbReference type="SAM" id="SignalP"/>
    </source>
</evidence>
<evidence type="ECO:0000313" key="3">
    <source>
        <dbReference type="EMBL" id="SFE89855.1"/>
    </source>
</evidence>